<sequence>MRPAPAHAATPSEPPTHAVDGPSWAGPDGRAEAGGSAVSAPPSRGPAAVPAPVPAPGDRGGRFQLPGGLAANRFTLGGRGGTGSWASPAALAGVLVALAAVVTVLQKAPCLLHGWGAPNVYYAGCYSDWAALYGGRGFAADPWAPFQAGSTFEYPVLMSLVGSVGAQLTQWLPFGAEHGTLVFWLVNLLFVVGLWAAVAVLTVRMAGRRWSDGLMVAVAPGVILAGTINWDLWAVALLALGMYAWARERPLAAGVLIGLGAAMKIYPLLILGPLLILAVRSRRWRPFLLAAGGAVAAWAAVNVPLMVANFEAWSVFFTFSGERGPGLSSVWHAWDVTAAQAGWAFVPEDSLTLLAYGAFAVCCLGIFVLGVRVRHTPRLAQLTFLVVAAFVLTNKVYSPQFVIWLIPLVALALPRWRDFWAWQTVEALHFFAVWMYLAKGASGSMPQHSMDDSVYVAAILAHMLAVLWLCGRVVWEMLHPEDDLVRRDHLDLPGGDPLAGAYRSAQA</sequence>
<dbReference type="EMBL" id="JACHMW010000001">
    <property type="protein sequence ID" value="MBB5849393.1"/>
    <property type="molecule type" value="Genomic_DNA"/>
</dbReference>
<keyword evidence="5 9" id="KW-1133">Transmembrane helix</keyword>
<feature type="transmembrane region" description="Helical" evidence="9">
    <location>
        <begin position="85"/>
        <end position="105"/>
    </location>
</feature>
<dbReference type="GO" id="GO:0005886">
    <property type="term" value="C:plasma membrane"/>
    <property type="evidence" value="ECO:0007669"/>
    <property type="project" value="UniProtKB-SubCell"/>
</dbReference>
<evidence type="ECO:0000256" key="2">
    <source>
        <dbReference type="ARBA" id="ARBA00022475"/>
    </source>
</evidence>
<keyword evidence="6 9" id="KW-0472">Membrane</keyword>
<name>A0A7W9JK37_9MICC</name>
<gene>
    <name evidence="10" type="ORF">HDA33_001957</name>
</gene>
<feature type="transmembrane region" description="Helical" evidence="9">
    <location>
        <begin position="251"/>
        <end position="275"/>
    </location>
</feature>
<evidence type="ECO:0000313" key="10">
    <source>
        <dbReference type="EMBL" id="MBB5849393.1"/>
    </source>
</evidence>
<evidence type="ECO:0000256" key="9">
    <source>
        <dbReference type="SAM" id="Phobius"/>
    </source>
</evidence>
<feature type="transmembrane region" description="Helical" evidence="9">
    <location>
        <begin position="181"/>
        <end position="203"/>
    </location>
</feature>
<comment type="subcellular location">
    <subcellularLocation>
        <location evidence="1">Cell membrane</location>
        <topology evidence="1">Multi-pass membrane protein</topology>
    </subcellularLocation>
</comment>
<reference evidence="10 11" key="1">
    <citation type="submission" date="2020-08" db="EMBL/GenBank/DDBJ databases">
        <title>Sequencing the genomes of 1000 actinobacteria strains.</title>
        <authorList>
            <person name="Klenk H.-P."/>
        </authorList>
    </citation>
    <scope>NUCLEOTIDE SEQUENCE [LARGE SCALE GENOMIC DNA]</scope>
    <source>
        <strain evidence="10 11">DSM 17945</strain>
    </source>
</reference>
<feature type="transmembrane region" description="Helical" evidence="9">
    <location>
        <begin position="215"/>
        <end position="245"/>
    </location>
</feature>
<evidence type="ECO:0000313" key="11">
    <source>
        <dbReference type="Proteomes" id="UP000567246"/>
    </source>
</evidence>
<feature type="region of interest" description="Disordered" evidence="8">
    <location>
        <begin position="1"/>
        <end position="62"/>
    </location>
</feature>
<keyword evidence="11" id="KW-1185">Reference proteome</keyword>
<feature type="transmembrane region" description="Helical" evidence="9">
    <location>
        <begin position="454"/>
        <end position="475"/>
    </location>
</feature>
<feature type="transmembrane region" description="Helical" evidence="9">
    <location>
        <begin position="419"/>
        <end position="438"/>
    </location>
</feature>
<evidence type="ECO:0000256" key="1">
    <source>
        <dbReference type="ARBA" id="ARBA00004651"/>
    </source>
</evidence>
<comment type="caution">
    <text evidence="10">The sequence shown here is derived from an EMBL/GenBank/DDBJ whole genome shotgun (WGS) entry which is preliminary data.</text>
</comment>
<organism evidence="10 11">
    <name type="scientific">Micrococcus endophyticus</name>
    <dbReference type="NCBI Taxonomy" id="455343"/>
    <lineage>
        <taxon>Bacteria</taxon>
        <taxon>Bacillati</taxon>
        <taxon>Actinomycetota</taxon>
        <taxon>Actinomycetes</taxon>
        <taxon>Micrococcales</taxon>
        <taxon>Micrococcaceae</taxon>
        <taxon>Micrococcus</taxon>
    </lineage>
</organism>
<keyword evidence="2" id="KW-1003">Cell membrane</keyword>
<dbReference type="Proteomes" id="UP000567246">
    <property type="component" value="Unassembled WGS sequence"/>
</dbReference>
<feature type="transmembrane region" description="Helical" evidence="9">
    <location>
        <begin position="353"/>
        <end position="371"/>
    </location>
</feature>
<dbReference type="InterPro" id="IPR018584">
    <property type="entry name" value="GT87"/>
</dbReference>
<keyword evidence="3" id="KW-0808">Transferase</keyword>
<dbReference type="RefSeq" id="WP_184172922.1">
    <property type="nucleotide sequence ID" value="NZ_BAABAG010000012.1"/>
</dbReference>
<dbReference type="Pfam" id="PF09594">
    <property type="entry name" value="GT87"/>
    <property type="match status" value="1"/>
</dbReference>
<evidence type="ECO:0000256" key="3">
    <source>
        <dbReference type="ARBA" id="ARBA00022679"/>
    </source>
</evidence>
<dbReference type="InterPro" id="IPR016570">
    <property type="entry name" value="UCP010361"/>
</dbReference>
<protein>
    <submittedName>
        <fullName evidence="10">Putative membrane protein</fullName>
    </submittedName>
</protein>
<comment type="similarity">
    <text evidence="7">Belongs to the glycosyltransferase 87 family.</text>
</comment>
<evidence type="ECO:0000256" key="5">
    <source>
        <dbReference type="ARBA" id="ARBA00022989"/>
    </source>
</evidence>
<feature type="compositionally biased region" description="Low complexity" evidence="8">
    <location>
        <begin position="33"/>
        <end position="48"/>
    </location>
</feature>
<dbReference type="PIRSF" id="PIRSF010361">
    <property type="entry name" value="UCP010361"/>
    <property type="match status" value="1"/>
</dbReference>
<dbReference type="GO" id="GO:0016758">
    <property type="term" value="F:hexosyltransferase activity"/>
    <property type="evidence" value="ECO:0007669"/>
    <property type="project" value="InterPro"/>
</dbReference>
<evidence type="ECO:0000256" key="6">
    <source>
        <dbReference type="ARBA" id="ARBA00023136"/>
    </source>
</evidence>
<proteinExistence type="inferred from homology"/>
<feature type="transmembrane region" description="Helical" evidence="9">
    <location>
        <begin position="383"/>
        <end position="413"/>
    </location>
</feature>
<accession>A0A7W9JK37</accession>
<evidence type="ECO:0000256" key="7">
    <source>
        <dbReference type="ARBA" id="ARBA00024033"/>
    </source>
</evidence>
<keyword evidence="4 9" id="KW-0812">Transmembrane</keyword>
<evidence type="ECO:0000256" key="8">
    <source>
        <dbReference type="SAM" id="MobiDB-lite"/>
    </source>
</evidence>
<feature type="transmembrane region" description="Helical" evidence="9">
    <location>
        <begin position="287"/>
        <end position="307"/>
    </location>
</feature>
<dbReference type="AlphaFoldDB" id="A0A7W9JK37"/>
<evidence type="ECO:0000256" key="4">
    <source>
        <dbReference type="ARBA" id="ARBA00022692"/>
    </source>
</evidence>